<evidence type="ECO:0000313" key="4">
    <source>
        <dbReference type="Proteomes" id="UP001248134"/>
    </source>
</evidence>
<reference evidence="3" key="1">
    <citation type="submission" date="2019-07" db="EMBL/GenBank/DDBJ databases">
        <title>Phylogenomic Reclassification of ATCC Bacillus Strains and Various Taxa within the Genus Bacillus.</title>
        <authorList>
            <person name="Riojas M.A."/>
            <person name="Frank A.M."/>
            <person name="Fenn S.L."/>
            <person name="King S.P."/>
            <person name="Brower S.M."/>
            <person name="Hazbon M.H."/>
        </authorList>
    </citation>
    <scope>NUCLEOTIDE SEQUENCE</scope>
    <source>
        <strain evidence="3">NR-12239</strain>
    </source>
</reference>
<dbReference type="Pfam" id="PF04892">
    <property type="entry name" value="VanZ"/>
    <property type="match status" value="1"/>
</dbReference>
<dbReference type="AlphaFoldDB" id="A0AAJ1Z5K6"/>
<feature type="transmembrane region" description="Helical" evidence="1">
    <location>
        <begin position="101"/>
        <end position="124"/>
    </location>
</feature>
<comment type="caution">
    <text evidence="3">The sequence shown here is derived from an EMBL/GenBank/DDBJ whole genome shotgun (WGS) entry which is preliminary data.</text>
</comment>
<dbReference type="EMBL" id="VLYX01000051">
    <property type="protein sequence ID" value="MDR4329176.1"/>
    <property type="molecule type" value="Genomic_DNA"/>
</dbReference>
<keyword evidence="1" id="KW-0472">Membrane</keyword>
<proteinExistence type="predicted"/>
<evidence type="ECO:0000313" key="3">
    <source>
        <dbReference type="EMBL" id="MDR4329176.1"/>
    </source>
</evidence>
<feature type="domain" description="VanZ-like" evidence="2">
    <location>
        <begin position="18"/>
        <end position="147"/>
    </location>
</feature>
<name>A0AAJ1Z5K6_9BACI</name>
<evidence type="ECO:0000259" key="2">
    <source>
        <dbReference type="Pfam" id="PF04892"/>
    </source>
</evidence>
<keyword evidence="1" id="KW-0812">Transmembrane</keyword>
<sequence>MKPISIKLNSNKYINVIFLFYIFMLIKFSFWGIGTLSRMNADYRNVLHNITPFKSITNYLLNFDHYNFSTWFYNTFGNVLLFLPLGILITLVFVDVKHFRHVIYLSLFVSLIIEIAQFFTTLGVLDVDDIILNTLGSILGFLILVLIKNKKLKYIGANIK</sequence>
<dbReference type="PANTHER" id="PTHR36834:SF1">
    <property type="entry name" value="INTEGRAL MEMBRANE PROTEIN"/>
    <property type="match status" value="1"/>
</dbReference>
<dbReference type="InterPro" id="IPR053150">
    <property type="entry name" value="Teicoplanin_resist-assoc"/>
</dbReference>
<dbReference type="RefSeq" id="WP_098159534.1">
    <property type="nucleotide sequence ID" value="NZ_JARMBS010000158.1"/>
</dbReference>
<evidence type="ECO:0000256" key="1">
    <source>
        <dbReference type="SAM" id="Phobius"/>
    </source>
</evidence>
<feature type="transmembrane region" description="Helical" evidence="1">
    <location>
        <begin position="12"/>
        <end position="33"/>
    </location>
</feature>
<dbReference type="InterPro" id="IPR006976">
    <property type="entry name" value="VanZ-like"/>
</dbReference>
<dbReference type="Proteomes" id="UP001248134">
    <property type="component" value="Unassembled WGS sequence"/>
</dbReference>
<keyword evidence="1" id="KW-1133">Transmembrane helix</keyword>
<gene>
    <name evidence="3" type="ORF">FOS08_25875</name>
</gene>
<feature type="transmembrane region" description="Helical" evidence="1">
    <location>
        <begin position="71"/>
        <end position="94"/>
    </location>
</feature>
<feature type="transmembrane region" description="Helical" evidence="1">
    <location>
        <begin position="130"/>
        <end position="147"/>
    </location>
</feature>
<dbReference type="PANTHER" id="PTHR36834">
    <property type="entry name" value="MEMBRANE PROTEIN-RELATED"/>
    <property type="match status" value="1"/>
</dbReference>
<accession>A0AAJ1Z5K6</accession>
<organism evidence="3 4">
    <name type="scientific">Bacillus pseudomycoides</name>
    <dbReference type="NCBI Taxonomy" id="64104"/>
    <lineage>
        <taxon>Bacteria</taxon>
        <taxon>Bacillati</taxon>
        <taxon>Bacillota</taxon>
        <taxon>Bacilli</taxon>
        <taxon>Bacillales</taxon>
        <taxon>Bacillaceae</taxon>
        <taxon>Bacillus</taxon>
        <taxon>Bacillus cereus group</taxon>
    </lineage>
</organism>
<protein>
    <submittedName>
        <fullName evidence="3">VanZ family protein</fullName>
    </submittedName>
</protein>